<evidence type="ECO:0000256" key="6">
    <source>
        <dbReference type="ARBA" id="ARBA00022840"/>
    </source>
</evidence>
<evidence type="ECO:0000256" key="1">
    <source>
        <dbReference type="ARBA" id="ARBA00000485"/>
    </source>
</evidence>
<gene>
    <name evidence="8" type="ORF">B0T10DRAFT_496971</name>
</gene>
<comment type="caution">
    <text evidence="8">The sequence shown here is derived from an EMBL/GenBank/DDBJ whole genome shotgun (WGS) entry which is preliminary data.</text>
</comment>
<dbReference type="Gene3D" id="3.10.110.10">
    <property type="entry name" value="Ubiquitin Conjugating Enzyme"/>
    <property type="match status" value="1"/>
</dbReference>
<evidence type="ECO:0000313" key="8">
    <source>
        <dbReference type="EMBL" id="KAH6877060.1"/>
    </source>
</evidence>
<dbReference type="FunFam" id="3.10.110.10:FF:000101">
    <property type="entry name" value="Ubiquitin-conjugating enzyme E2 D2"/>
    <property type="match status" value="1"/>
</dbReference>
<dbReference type="InterPro" id="IPR016135">
    <property type="entry name" value="UBQ-conjugating_enzyme/RWD"/>
</dbReference>
<name>A0A9P8VX59_9HYPO</name>
<dbReference type="PANTHER" id="PTHR24068">
    <property type="entry name" value="UBIQUITIN-CONJUGATING ENZYME E2"/>
    <property type="match status" value="1"/>
</dbReference>
<dbReference type="OrthoDB" id="7851174at2759"/>
<evidence type="ECO:0000313" key="9">
    <source>
        <dbReference type="Proteomes" id="UP000777438"/>
    </source>
</evidence>
<dbReference type="GO" id="GO:0061631">
    <property type="term" value="F:ubiquitin conjugating enzyme activity"/>
    <property type="evidence" value="ECO:0007669"/>
    <property type="project" value="UniProtKB-EC"/>
</dbReference>
<keyword evidence="6" id="KW-0067">ATP-binding</keyword>
<evidence type="ECO:0000259" key="7">
    <source>
        <dbReference type="PROSITE" id="PS50127"/>
    </source>
</evidence>
<dbReference type="PROSITE" id="PS50127">
    <property type="entry name" value="UBC_2"/>
    <property type="match status" value="1"/>
</dbReference>
<dbReference type="GO" id="GO:0005524">
    <property type="term" value="F:ATP binding"/>
    <property type="evidence" value="ECO:0007669"/>
    <property type="project" value="UniProtKB-KW"/>
</dbReference>
<organism evidence="8 9">
    <name type="scientific">Thelonectria olida</name>
    <dbReference type="NCBI Taxonomy" id="1576542"/>
    <lineage>
        <taxon>Eukaryota</taxon>
        <taxon>Fungi</taxon>
        <taxon>Dikarya</taxon>
        <taxon>Ascomycota</taxon>
        <taxon>Pezizomycotina</taxon>
        <taxon>Sordariomycetes</taxon>
        <taxon>Hypocreomycetidae</taxon>
        <taxon>Hypocreales</taxon>
        <taxon>Nectriaceae</taxon>
        <taxon>Thelonectria</taxon>
    </lineage>
</organism>
<evidence type="ECO:0000256" key="2">
    <source>
        <dbReference type="ARBA" id="ARBA00004906"/>
    </source>
</evidence>
<sequence>MALNRIKRELADLGRNPPELCAAGPVDDDLFHWQATILGPPDTPYEGGVFFLSLDFLKDYPFKPPRMSFSTRIYHPNINSTGSMCREHFNILGDEWNPAVTIVLILRSIVQCLRELEGDCPLVPEISRLYRTDRARFDEAAREWTERYAS</sequence>
<keyword evidence="4" id="KW-0547">Nucleotide-binding</keyword>
<feature type="domain" description="UBC core" evidence="7">
    <location>
        <begin position="1"/>
        <end position="150"/>
    </location>
</feature>
<accession>A0A9P8VX59</accession>
<dbReference type="SMART" id="SM00212">
    <property type="entry name" value="UBCc"/>
    <property type="match status" value="1"/>
</dbReference>
<evidence type="ECO:0000256" key="4">
    <source>
        <dbReference type="ARBA" id="ARBA00022741"/>
    </source>
</evidence>
<keyword evidence="3" id="KW-0808">Transferase</keyword>
<evidence type="ECO:0000256" key="3">
    <source>
        <dbReference type="ARBA" id="ARBA00022679"/>
    </source>
</evidence>
<proteinExistence type="predicted"/>
<keyword evidence="9" id="KW-1185">Reference proteome</keyword>
<dbReference type="Proteomes" id="UP000777438">
    <property type="component" value="Unassembled WGS sequence"/>
</dbReference>
<dbReference type="EMBL" id="JAGPYM010000031">
    <property type="protein sequence ID" value="KAH6877060.1"/>
    <property type="molecule type" value="Genomic_DNA"/>
</dbReference>
<dbReference type="Pfam" id="PF00179">
    <property type="entry name" value="UQ_con"/>
    <property type="match status" value="1"/>
</dbReference>
<protein>
    <submittedName>
        <fullName evidence="8">Ubiquitin-conjugating enzyme/RWD-like protein</fullName>
    </submittedName>
</protein>
<dbReference type="AlphaFoldDB" id="A0A9P8VX59"/>
<keyword evidence="5" id="KW-0833">Ubl conjugation pathway</keyword>
<evidence type="ECO:0000256" key="5">
    <source>
        <dbReference type="ARBA" id="ARBA00022786"/>
    </source>
</evidence>
<comment type="catalytic activity">
    <reaction evidence="1">
        <text>S-ubiquitinyl-[E1 ubiquitin-activating enzyme]-L-cysteine + [E2 ubiquitin-conjugating enzyme]-L-cysteine = [E1 ubiquitin-activating enzyme]-L-cysteine + S-ubiquitinyl-[E2 ubiquitin-conjugating enzyme]-L-cysteine.</text>
        <dbReference type="EC" id="2.3.2.23"/>
    </reaction>
</comment>
<reference evidence="8 9" key="1">
    <citation type="journal article" date="2021" name="Nat. Commun.">
        <title>Genetic determinants of endophytism in the Arabidopsis root mycobiome.</title>
        <authorList>
            <person name="Mesny F."/>
            <person name="Miyauchi S."/>
            <person name="Thiergart T."/>
            <person name="Pickel B."/>
            <person name="Atanasova L."/>
            <person name="Karlsson M."/>
            <person name="Huettel B."/>
            <person name="Barry K.W."/>
            <person name="Haridas S."/>
            <person name="Chen C."/>
            <person name="Bauer D."/>
            <person name="Andreopoulos W."/>
            <person name="Pangilinan J."/>
            <person name="LaButti K."/>
            <person name="Riley R."/>
            <person name="Lipzen A."/>
            <person name="Clum A."/>
            <person name="Drula E."/>
            <person name="Henrissat B."/>
            <person name="Kohler A."/>
            <person name="Grigoriev I.V."/>
            <person name="Martin F.M."/>
            <person name="Hacquard S."/>
        </authorList>
    </citation>
    <scope>NUCLEOTIDE SEQUENCE [LARGE SCALE GENOMIC DNA]</scope>
    <source>
        <strain evidence="8 9">MPI-CAGE-CH-0241</strain>
    </source>
</reference>
<dbReference type="SUPFAM" id="SSF54495">
    <property type="entry name" value="UBC-like"/>
    <property type="match status" value="1"/>
</dbReference>
<dbReference type="InterPro" id="IPR000608">
    <property type="entry name" value="UBC"/>
</dbReference>
<comment type="pathway">
    <text evidence="2">Protein modification; protein ubiquitination.</text>
</comment>